<gene>
    <name evidence="1" type="ORF">Mbo2_045</name>
</gene>
<evidence type="ECO:0000313" key="1">
    <source>
        <dbReference type="EMBL" id="URG17415.1"/>
    </source>
</evidence>
<reference evidence="1" key="1">
    <citation type="submission" date="2022-04" db="EMBL/GenBank/DDBJ databases">
        <authorList>
            <person name="Hwangbo M."/>
            <person name="Wang B."/>
            <person name="Gill J.J."/>
            <person name="Chu K.-H."/>
            <person name="Young R."/>
        </authorList>
    </citation>
    <scope>NUCLEOTIDE SEQUENCE</scope>
</reference>
<dbReference type="Proteomes" id="UP001057233">
    <property type="component" value="Segment"/>
</dbReference>
<evidence type="ECO:0000313" key="2">
    <source>
        <dbReference type="Proteomes" id="UP001057233"/>
    </source>
</evidence>
<organism evidence="1 2">
    <name type="scientific">Rhodococcus phage Mbo2</name>
    <dbReference type="NCBI Taxonomy" id="2936911"/>
    <lineage>
        <taxon>Viruses</taxon>
        <taxon>Duplodnaviria</taxon>
        <taxon>Heunggongvirae</taxon>
        <taxon>Uroviricota</taxon>
        <taxon>Caudoviricetes</taxon>
        <taxon>Caudoviricetes incertae sedis</taxon>
        <taxon>Mboduovirus</taxon>
        <taxon>Mboduovirus mbo2</taxon>
    </lineage>
</organism>
<sequence>MSDQAAVTRRLNQQAIVGETLTNSQPWRILTLGDIRRVMEGTEGMGDESAILVRTGDYKGYIAGTMHICGFMIDSNVREKNQ</sequence>
<name>A0A9E7IGW2_9CAUD</name>
<accession>A0A9E7IGW2</accession>
<dbReference type="EMBL" id="ON191531">
    <property type="protein sequence ID" value="URG17415.1"/>
    <property type="molecule type" value="Genomic_DNA"/>
</dbReference>
<proteinExistence type="predicted"/>
<protein>
    <submittedName>
        <fullName evidence="1">Uncharacterized protein</fullName>
    </submittedName>
</protein>
<keyword evidence="2" id="KW-1185">Reference proteome</keyword>